<evidence type="ECO:0000256" key="1">
    <source>
        <dbReference type="SAM" id="Phobius"/>
    </source>
</evidence>
<dbReference type="RefSeq" id="WP_066447365.1">
    <property type="nucleotide sequence ID" value="NZ_JANKBF010000002.1"/>
</dbReference>
<name>A0A4R3Z8C9_9FIRM</name>
<dbReference type="GO" id="GO:0005886">
    <property type="term" value="C:plasma membrane"/>
    <property type="evidence" value="ECO:0007669"/>
    <property type="project" value="TreeGrafter"/>
</dbReference>
<feature type="transmembrane region" description="Helical" evidence="1">
    <location>
        <begin position="74"/>
        <end position="90"/>
    </location>
</feature>
<dbReference type="GeneID" id="98913968"/>
<dbReference type="Pfam" id="PF04304">
    <property type="entry name" value="DUF454"/>
    <property type="match status" value="1"/>
</dbReference>
<gene>
    <name evidence="2" type="ORF">EDD60_101143</name>
</gene>
<dbReference type="InterPro" id="IPR007401">
    <property type="entry name" value="DUF454"/>
</dbReference>
<feature type="transmembrane region" description="Helical" evidence="1">
    <location>
        <begin position="6"/>
        <end position="38"/>
    </location>
</feature>
<keyword evidence="1" id="KW-0472">Membrane</keyword>
<dbReference type="Proteomes" id="UP000295515">
    <property type="component" value="Unassembled WGS sequence"/>
</dbReference>
<dbReference type="EMBL" id="SMCQ01000001">
    <property type="protein sequence ID" value="TCW02839.1"/>
    <property type="molecule type" value="Genomic_DNA"/>
</dbReference>
<evidence type="ECO:0008006" key="4">
    <source>
        <dbReference type="Google" id="ProtNLM"/>
    </source>
</evidence>
<comment type="caution">
    <text evidence="2">The sequence shown here is derived from an EMBL/GenBank/DDBJ whole genome shotgun (WGS) entry which is preliminary data.</text>
</comment>
<protein>
    <recommendedName>
        <fullName evidence="4">Inner membrane protein</fullName>
    </recommendedName>
</protein>
<evidence type="ECO:0000313" key="2">
    <source>
        <dbReference type="EMBL" id="TCW02839.1"/>
    </source>
</evidence>
<accession>A0A4R3Z8C9</accession>
<dbReference type="PANTHER" id="PTHR35813">
    <property type="entry name" value="INNER MEMBRANE PROTEIN YBAN"/>
    <property type="match status" value="1"/>
</dbReference>
<keyword evidence="1" id="KW-1133">Transmembrane helix</keyword>
<dbReference type="PANTHER" id="PTHR35813:SF1">
    <property type="entry name" value="INNER MEMBRANE PROTEIN YBAN"/>
    <property type="match status" value="1"/>
</dbReference>
<evidence type="ECO:0000313" key="3">
    <source>
        <dbReference type="Proteomes" id="UP000295515"/>
    </source>
</evidence>
<keyword evidence="1" id="KW-0812">Transmembrane</keyword>
<feature type="transmembrane region" description="Helical" evidence="1">
    <location>
        <begin position="96"/>
        <end position="113"/>
    </location>
</feature>
<reference evidence="2 3" key="1">
    <citation type="submission" date="2019-03" db="EMBL/GenBank/DDBJ databases">
        <title>Genomic Encyclopedia of Type Strains, Phase IV (KMG-IV): sequencing the most valuable type-strain genomes for metagenomic binning, comparative biology and taxonomic classification.</title>
        <authorList>
            <person name="Goeker M."/>
        </authorList>
    </citation>
    <scope>NUCLEOTIDE SEQUENCE [LARGE SCALE GENOMIC DNA]</scope>
    <source>
        <strain evidence="2 3">DSM 29487</strain>
    </source>
</reference>
<keyword evidence="3" id="KW-1185">Reference proteome</keyword>
<proteinExistence type="predicted"/>
<dbReference type="AlphaFoldDB" id="A0A4R3Z8C9"/>
<dbReference type="PIRSF" id="PIRSF016789">
    <property type="entry name" value="DUF454"/>
    <property type="match status" value="1"/>
</dbReference>
<organism evidence="2 3">
    <name type="scientific">Longibaculum muris</name>
    <dbReference type="NCBI Taxonomy" id="1796628"/>
    <lineage>
        <taxon>Bacteria</taxon>
        <taxon>Bacillati</taxon>
        <taxon>Bacillota</taxon>
        <taxon>Erysipelotrichia</taxon>
        <taxon>Erysipelotrichales</taxon>
        <taxon>Coprobacillaceae</taxon>
        <taxon>Longibaculum</taxon>
    </lineage>
</organism>
<sequence length="124" mass="14776">MKYIYFILGMICFILATIGVILPILPTTPFLLVAAFCFSRSSYRINNWFLSTKLYQEHLDSFIKQRAMTLKTKIYILSFASIMLAFPLFLSQNVYIRIFIILLYIFKYYYFTFKIKTIQSKKIL</sequence>